<evidence type="ECO:0000313" key="1">
    <source>
        <dbReference type="EMBL" id="TLM92290.1"/>
    </source>
</evidence>
<dbReference type="OrthoDB" id="864079at2"/>
<accession>A0A5R8WQS1</accession>
<name>A0A5R8WQS1_9BACT</name>
<comment type="caution">
    <text evidence="1">The sequence shown here is derived from an EMBL/GenBank/DDBJ whole genome shotgun (WGS) entry which is preliminary data.</text>
</comment>
<evidence type="ECO:0000313" key="2">
    <source>
        <dbReference type="Proteomes" id="UP000305517"/>
    </source>
</evidence>
<keyword evidence="2" id="KW-1185">Reference proteome</keyword>
<dbReference type="Proteomes" id="UP000305517">
    <property type="component" value="Unassembled WGS sequence"/>
</dbReference>
<dbReference type="AlphaFoldDB" id="A0A5R8WQS1"/>
<protein>
    <submittedName>
        <fullName evidence="1">T9SS type A sorting domain-containing protein</fullName>
    </submittedName>
</protein>
<organism evidence="1 2">
    <name type="scientific">Hymenobacter jeollabukensis</name>
    <dbReference type="NCBI Taxonomy" id="2025313"/>
    <lineage>
        <taxon>Bacteria</taxon>
        <taxon>Pseudomonadati</taxon>
        <taxon>Bacteroidota</taxon>
        <taxon>Cytophagia</taxon>
        <taxon>Cytophagales</taxon>
        <taxon>Hymenobacteraceae</taxon>
        <taxon>Hymenobacter</taxon>
    </lineage>
</organism>
<dbReference type="RefSeq" id="WP_138078144.1">
    <property type="nucleotide sequence ID" value="NZ_VAJM01000005.1"/>
</dbReference>
<proteinExistence type="predicted"/>
<sequence length="513" mass="54458">MIFSTRFQTGLGLLFWWLLAGVAQATHLVGGEIGFAHLSGNQYRVLVTTYADALGGTGNAQTLTLAAKANGCTLTGAGSFVAQLPRTATRALDLPLCQSAPAPYQAIDYATTVTLPPGQWTLAVNVEARSALAANILSAETTHLELQAYLDNRAGTDQAPQFTALPLPYCALGQPHRYSFAAFDADGDSLVYRAVAPLNNRMLSGITLPIYPCPSLISYRSYLGGQFTEPFTGQAATFADGAYTVGMPLPSFRVLNGTVSKWAELTTANGNYYLAPARQGTYSVALQVDEYRRVGGQPTRIGSVMREVLYTVAPTLNTNPTLTLLRNGAPLPPDAPVDVQPGQHLTLRFAATDADAGQPLRIRSDAASYLPGATFQPGTATTPAQLDWLVPAATAPGYYSFTVEAADNACPINGTEVRGFTLRVATSALATAVAARRSDLMAFPTPFTHIVAFRLAEPQAQAVVVTDALGRMVAALRSRADGQVEWQPLGLPAGMYVARTLDGQQVVRLVKAE</sequence>
<gene>
    <name evidence="1" type="ORF">FDY95_12700</name>
</gene>
<dbReference type="EMBL" id="VAJM01000005">
    <property type="protein sequence ID" value="TLM92290.1"/>
    <property type="molecule type" value="Genomic_DNA"/>
</dbReference>
<reference evidence="1 2" key="1">
    <citation type="submission" date="2019-05" db="EMBL/GenBank/DDBJ databases">
        <title>Hymenobacter edaphi sp. nov., isolated from abandoned arsenic-contaminated farmland soil.</title>
        <authorList>
            <person name="Nie L."/>
        </authorList>
    </citation>
    <scope>NUCLEOTIDE SEQUENCE [LARGE SCALE GENOMIC DNA]</scope>
    <source>
        <strain evidence="1 2">1-3-3-8</strain>
    </source>
</reference>